<protein>
    <submittedName>
        <fullName evidence="4">SecY-interacting protein</fullName>
    </submittedName>
</protein>
<dbReference type="Proteomes" id="UP000288279">
    <property type="component" value="Unassembled WGS sequence"/>
</dbReference>
<evidence type="ECO:0000256" key="1">
    <source>
        <dbReference type="ARBA" id="ARBA00022475"/>
    </source>
</evidence>
<evidence type="ECO:0000313" key="4">
    <source>
        <dbReference type="EMBL" id="RUO79501.1"/>
    </source>
</evidence>
<dbReference type="Gene3D" id="3.40.1580.20">
    <property type="entry name" value="Syd protein"/>
    <property type="match status" value="1"/>
</dbReference>
<evidence type="ECO:0000256" key="3">
    <source>
        <dbReference type="ARBA" id="ARBA00023136"/>
    </source>
</evidence>
<dbReference type="InterPro" id="IPR009948">
    <property type="entry name" value="Syd"/>
</dbReference>
<evidence type="ECO:0000313" key="5">
    <source>
        <dbReference type="Proteomes" id="UP000288279"/>
    </source>
</evidence>
<proteinExistence type="predicted"/>
<dbReference type="AlphaFoldDB" id="A0A432ZNR6"/>
<dbReference type="GO" id="GO:0009898">
    <property type="term" value="C:cytoplasmic side of plasma membrane"/>
    <property type="evidence" value="ECO:0007669"/>
    <property type="project" value="InterPro"/>
</dbReference>
<reference evidence="4 5" key="1">
    <citation type="journal article" date="2011" name="Front. Microbiol.">
        <title>Genomic signatures of strain selection and enhancement in Bacillus atrophaeus var. globigii, a historical biowarfare simulant.</title>
        <authorList>
            <person name="Gibbons H.S."/>
            <person name="Broomall S.M."/>
            <person name="McNew L.A."/>
            <person name="Daligault H."/>
            <person name="Chapman C."/>
            <person name="Bruce D."/>
            <person name="Karavis M."/>
            <person name="Krepps M."/>
            <person name="McGregor P.A."/>
            <person name="Hong C."/>
            <person name="Park K.H."/>
            <person name="Akmal A."/>
            <person name="Feldman A."/>
            <person name="Lin J.S."/>
            <person name="Chang W.E."/>
            <person name="Higgs B.W."/>
            <person name="Demirev P."/>
            <person name="Lindquist J."/>
            <person name="Liem A."/>
            <person name="Fochler E."/>
            <person name="Read T.D."/>
            <person name="Tapia R."/>
            <person name="Johnson S."/>
            <person name="Bishop-Lilly K.A."/>
            <person name="Detter C."/>
            <person name="Han C."/>
            <person name="Sozhamannan S."/>
            <person name="Rosenzweig C.N."/>
            <person name="Skowronski E.W."/>
        </authorList>
    </citation>
    <scope>NUCLEOTIDE SEQUENCE [LARGE SCALE GENOMIC DNA]</scope>
    <source>
        <strain evidence="4 5">PIT1</strain>
    </source>
</reference>
<comment type="caution">
    <text evidence="4">The sequence shown here is derived from an EMBL/GenBank/DDBJ whole genome shotgun (WGS) entry which is preliminary data.</text>
</comment>
<dbReference type="RefSeq" id="WP_126825545.1">
    <property type="nucleotide sequence ID" value="NZ_PIQG01000001.1"/>
</dbReference>
<sequence length="184" mass="21009">MESIIAELEHALDQLMDAYQQHYQALQQPLLLEGDERWQAPIYKEQTDTGEIRWEPLRQAQPLSFDSVATALEMDLHPSLQSFYGRWYSGDLQVTWRQHPLQLLQIHGDDDGERLQANLIGHVLMKQRLKQPITLFIGLADESEDLLVTLDNASGAVGLEFVGKPQHEILADDLAKFVAELQPR</sequence>
<keyword evidence="5" id="KW-1185">Reference proteome</keyword>
<dbReference type="NCBIfam" id="NF003439">
    <property type="entry name" value="PRK04968.1"/>
    <property type="match status" value="1"/>
</dbReference>
<dbReference type="CDD" id="cd16323">
    <property type="entry name" value="Syd"/>
    <property type="match status" value="1"/>
</dbReference>
<keyword evidence="3" id="KW-0472">Membrane</keyword>
<keyword evidence="2" id="KW-0997">Cell inner membrane</keyword>
<keyword evidence="1" id="KW-1003">Cell membrane</keyword>
<dbReference type="OrthoDB" id="5599437at2"/>
<gene>
    <name evidence="4" type="ORF">CWI83_03065</name>
</gene>
<organism evidence="4 5">
    <name type="scientific">Pseudidiomarina taiwanensis</name>
    <dbReference type="NCBI Taxonomy" id="337250"/>
    <lineage>
        <taxon>Bacteria</taxon>
        <taxon>Pseudomonadati</taxon>
        <taxon>Pseudomonadota</taxon>
        <taxon>Gammaproteobacteria</taxon>
        <taxon>Alteromonadales</taxon>
        <taxon>Idiomarinaceae</taxon>
        <taxon>Pseudidiomarina</taxon>
    </lineage>
</organism>
<name>A0A432ZNR6_9GAMM</name>
<accession>A0A432ZNR6</accession>
<dbReference type="Pfam" id="PF07348">
    <property type="entry name" value="Syd"/>
    <property type="match status" value="1"/>
</dbReference>
<dbReference type="InterPro" id="IPR038228">
    <property type="entry name" value="Syd_sf"/>
</dbReference>
<dbReference type="EMBL" id="PIQG01000001">
    <property type="protein sequence ID" value="RUO79501.1"/>
    <property type="molecule type" value="Genomic_DNA"/>
</dbReference>
<evidence type="ECO:0000256" key="2">
    <source>
        <dbReference type="ARBA" id="ARBA00022519"/>
    </source>
</evidence>